<dbReference type="EC" id="4.2.3.-" evidence="2"/>
<accession>A0A1J0CQA6</accession>
<dbReference type="InterPro" id="IPR008949">
    <property type="entry name" value="Isoprenoid_synthase_dom_sf"/>
</dbReference>
<comment type="cofactor">
    <cofactor evidence="2">
        <name>Mg(2+)</name>
        <dbReference type="ChEBI" id="CHEBI:18420"/>
    </cofactor>
</comment>
<protein>
    <recommendedName>
        <fullName evidence="2">Terpene synthase</fullName>
        <ecNumber evidence="2">4.2.3.-</ecNumber>
    </recommendedName>
</protein>
<dbReference type="SFLD" id="SFLDS00005">
    <property type="entry name" value="Isoprenoid_Synthase_Type_I"/>
    <property type="match status" value="1"/>
</dbReference>
<dbReference type="AlphaFoldDB" id="A0A1J0CQA6"/>
<dbReference type="SFLD" id="SFLDG01020">
    <property type="entry name" value="Terpene_Cyclase_Like_2"/>
    <property type="match status" value="1"/>
</dbReference>
<dbReference type="EMBL" id="KX230842">
    <property type="protein sequence ID" value="APB88780.1"/>
    <property type="molecule type" value="mRNA"/>
</dbReference>
<dbReference type="Gene3D" id="1.10.600.10">
    <property type="entry name" value="Farnesyl Diphosphate Synthase"/>
    <property type="match status" value="1"/>
</dbReference>
<name>A0A1J0CQA6_9MONI</name>
<organism evidence="3">
    <name type="scientific">Pityrogramma trifoliata</name>
    <dbReference type="NCBI Taxonomy" id="164275"/>
    <lineage>
        <taxon>Eukaryota</taxon>
        <taxon>Viridiplantae</taxon>
        <taxon>Streptophyta</taxon>
        <taxon>Embryophyta</taxon>
        <taxon>Tracheophyta</taxon>
        <taxon>Polypodiopsida</taxon>
        <taxon>Polypodiidae</taxon>
        <taxon>Polypodiales</taxon>
        <taxon>Pteridineae</taxon>
        <taxon>Pteridaceae</taxon>
        <taxon>Pteridoideae</taxon>
        <taxon>Pityrogramma</taxon>
    </lineage>
</organism>
<comment type="similarity">
    <text evidence="1 2">Belongs to the terpene synthase family.</text>
</comment>
<dbReference type="PANTHER" id="PTHR35201:SF4">
    <property type="entry name" value="BETA-PINACENE SYNTHASE-RELATED"/>
    <property type="match status" value="1"/>
</dbReference>
<dbReference type="SUPFAM" id="SSF48576">
    <property type="entry name" value="Terpenoid synthases"/>
    <property type="match status" value="1"/>
</dbReference>
<dbReference type="SMR" id="A0A1J0CQA6"/>
<dbReference type="InterPro" id="IPR034686">
    <property type="entry name" value="Terpene_cyclase-like_2"/>
</dbReference>
<keyword evidence="2" id="KW-0479">Metal-binding</keyword>
<evidence type="ECO:0000313" key="3">
    <source>
        <dbReference type="EMBL" id="APB88780.1"/>
    </source>
</evidence>
<sequence length="432" mass="48229">MASIILGSSEYAAAGMSNGTASQADALDAAASHVGIAESAPALAVAGESVLNDVHNLVIPPIPCSFPWRNHPDYKQLTEMSDAWVLSHFTNMPGADGRPSSFAAENMIKSAFHMQATLPFADGMSERMPPIIKMMDWYFMIDNILDDPSEMGADPDRADRVVDSVLTVFRDTYTHPSPNPSPLVRILTDTAAEWWAEMCAGMPPKQKARLSKAFCDYLEANRLQVPYRNSRHLPNVETYFKVRADSIGWWPCAVLIEHCQGFELDDEALSHPLLMKLQENTVQHIFLVNDITSFKKEYMQGDFCNIVSILYFRKLYDPKRDAASPTPTLQGALLEALQMIKDKDDECVRLMAEIKEDKQLMKKRGMPEYLEGLGLWMSGTIYWHLVSGRYGICATSDLHATPPDMLAHHHLHIQANKDAAHIVPSGVMMAFN</sequence>
<keyword evidence="2" id="KW-0456">Lyase</keyword>
<proteinExistence type="evidence at transcript level"/>
<reference evidence="3" key="1">
    <citation type="journal article" date="2016" name="Proc. Natl. Acad. Sci. U.S.A.">
        <title>Microbial-type terpene synthase genes occur widely in nonseed land plants, but not in seed plants.</title>
        <authorList>
            <person name="Jia Q."/>
            <person name="Li G."/>
            <person name="Kollner T.G."/>
            <person name="Fu J."/>
            <person name="Chen X."/>
            <person name="Xiong W."/>
            <person name="Crandall-Stotler B.J."/>
            <person name="Bowman J.L."/>
            <person name="Weston D.J."/>
            <person name="Zhang Y."/>
            <person name="Chen L."/>
            <person name="Xie Y."/>
            <person name="Li F.W."/>
            <person name="Rothfels C.J."/>
            <person name="Larsson A."/>
            <person name="Graham S.W."/>
            <person name="Stevenson D.W."/>
            <person name="Wong G.K."/>
            <person name="Gershenzon J."/>
            <person name="Chen F."/>
        </authorList>
    </citation>
    <scope>NUCLEOTIDE SEQUENCE</scope>
</reference>
<evidence type="ECO:0000256" key="1">
    <source>
        <dbReference type="ARBA" id="ARBA00006333"/>
    </source>
</evidence>
<dbReference type="GO" id="GO:0010333">
    <property type="term" value="F:terpene synthase activity"/>
    <property type="evidence" value="ECO:0007669"/>
    <property type="project" value="InterPro"/>
</dbReference>
<evidence type="ECO:0000256" key="2">
    <source>
        <dbReference type="RuleBase" id="RU366034"/>
    </source>
</evidence>
<keyword evidence="2" id="KW-0460">Magnesium</keyword>
<dbReference type="PANTHER" id="PTHR35201">
    <property type="entry name" value="TERPENE SYNTHASE"/>
    <property type="match status" value="1"/>
</dbReference>
<dbReference type="Pfam" id="PF19086">
    <property type="entry name" value="Terpene_syn_C_2"/>
    <property type="match status" value="1"/>
</dbReference>
<dbReference type="GO" id="GO:0008299">
    <property type="term" value="P:isoprenoid biosynthetic process"/>
    <property type="evidence" value="ECO:0007669"/>
    <property type="project" value="UniProtKB-ARBA"/>
</dbReference>
<dbReference type="GO" id="GO:0046872">
    <property type="term" value="F:metal ion binding"/>
    <property type="evidence" value="ECO:0007669"/>
    <property type="project" value="UniProtKB-KW"/>
</dbReference>